<feature type="domain" description="CBS" evidence="2">
    <location>
        <begin position="73"/>
        <end position="120"/>
    </location>
</feature>
<gene>
    <name evidence="3" type="ORF">AMOR_18980</name>
</gene>
<dbReference type="PANTHER" id="PTHR43080">
    <property type="entry name" value="CBS DOMAIN-CONTAINING PROTEIN CBSX3, MITOCHONDRIAL"/>
    <property type="match status" value="1"/>
</dbReference>
<accession>A0ABN6MSN4</accession>
<dbReference type="EMBL" id="AP025591">
    <property type="protein sequence ID" value="BDG02902.1"/>
    <property type="molecule type" value="Genomic_DNA"/>
</dbReference>
<dbReference type="Pfam" id="PF00571">
    <property type="entry name" value="CBS"/>
    <property type="match status" value="2"/>
</dbReference>
<dbReference type="CDD" id="cd04584">
    <property type="entry name" value="CBS_pair_AcuB_like"/>
    <property type="match status" value="1"/>
</dbReference>
<dbReference type="InterPro" id="IPR000644">
    <property type="entry name" value="CBS_dom"/>
</dbReference>
<dbReference type="SUPFAM" id="SSF54631">
    <property type="entry name" value="CBS-domain pair"/>
    <property type="match status" value="1"/>
</dbReference>
<evidence type="ECO:0000256" key="1">
    <source>
        <dbReference type="ARBA" id="ARBA00023122"/>
    </source>
</evidence>
<sequence>MRVGEIMTREVKTAAPTESAEDAYRRMRLHRIRHLVVMEGKHVIGILSERDLGGSRGTTLRTGRTVGDLMARDVATAKAETTIRQAANMLRGRTIGCLPVMEDSKLVGIVTVTDLLELVGEVIRKASTDARWKPVRRMGRWPRNAEPGRARS</sequence>
<dbReference type="InterPro" id="IPR046342">
    <property type="entry name" value="CBS_dom_sf"/>
</dbReference>
<feature type="domain" description="CBS" evidence="2">
    <location>
        <begin position="10"/>
        <end position="57"/>
    </location>
</feature>
<name>A0ABN6MSN4_9BACT</name>
<evidence type="ECO:0000313" key="3">
    <source>
        <dbReference type="EMBL" id="BDG02902.1"/>
    </source>
</evidence>
<dbReference type="SMART" id="SM00116">
    <property type="entry name" value="CBS"/>
    <property type="match status" value="2"/>
</dbReference>
<protein>
    <recommendedName>
        <fullName evidence="2">CBS domain-containing protein</fullName>
    </recommendedName>
</protein>
<keyword evidence="1" id="KW-0129">CBS domain</keyword>
<proteinExistence type="predicted"/>
<evidence type="ECO:0000313" key="4">
    <source>
        <dbReference type="Proteomes" id="UP001162891"/>
    </source>
</evidence>
<dbReference type="Gene3D" id="3.10.580.10">
    <property type="entry name" value="CBS-domain"/>
    <property type="match status" value="1"/>
</dbReference>
<keyword evidence="4" id="KW-1185">Reference proteome</keyword>
<evidence type="ECO:0000259" key="2">
    <source>
        <dbReference type="SMART" id="SM00116"/>
    </source>
</evidence>
<reference evidence="4" key="1">
    <citation type="journal article" date="2022" name="Int. J. Syst. Evol. Microbiol.">
        <title>Anaeromyxobacter oryzae sp. nov., Anaeromyxobacter diazotrophicus sp. nov. and Anaeromyxobacter paludicola sp. nov., isolated from paddy soils.</title>
        <authorList>
            <person name="Itoh H."/>
            <person name="Xu Z."/>
            <person name="Mise K."/>
            <person name="Masuda Y."/>
            <person name="Ushijima N."/>
            <person name="Hayakawa C."/>
            <person name="Shiratori Y."/>
            <person name="Senoo K."/>
        </authorList>
    </citation>
    <scope>NUCLEOTIDE SEQUENCE [LARGE SCALE GENOMIC DNA]</scope>
    <source>
        <strain evidence="4">Red232</strain>
    </source>
</reference>
<dbReference type="Proteomes" id="UP001162891">
    <property type="component" value="Chromosome"/>
</dbReference>
<organism evidence="3 4">
    <name type="scientific">Anaeromyxobacter oryzae</name>
    <dbReference type="NCBI Taxonomy" id="2918170"/>
    <lineage>
        <taxon>Bacteria</taxon>
        <taxon>Pseudomonadati</taxon>
        <taxon>Myxococcota</taxon>
        <taxon>Myxococcia</taxon>
        <taxon>Myxococcales</taxon>
        <taxon>Cystobacterineae</taxon>
        <taxon>Anaeromyxobacteraceae</taxon>
        <taxon>Anaeromyxobacter</taxon>
    </lineage>
</organism>
<dbReference type="InterPro" id="IPR051257">
    <property type="entry name" value="Diverse_CBS-Domain"/>
</dbReference>
<dbReference type="PANTHER" id="PTHR43080:SF2">
    <property type="entry name" value="CBS DOMAIN-CONTAINING PROTEIN"/>
    <property type="match status" value="1"/>
</dbReference>